<dbReference type="Gene3D" id="3.20.20.30">
    <property type="entry name" value="Luciferase-like domain"/>
    <property type="match status" value="1"/>
</dbReference>
<dbReference type="AlphaFoldDB" id="A0AA35SLG2"/>
<dbReference type="Pfam" id="PF00296">
    <property type="entry name" value="Bac_luciferase"/>
    <property type="match status" value="1"/>
</dbReference>
<keyword evidence="3" id="KW-1185">Reference proteome</keyword>
<dbReference type="InterPro" id="IPR019919">
    <property type="entry name" value="Lucif-like_OxRdtase_MSMEG_2256"/>
</dbReference>
<proteinExistence type="predicted"/>
<dbReference type="InterPro" id="IPR050564">
    <property type="entry name" value="F420-G6PD/mer"/>
</dbReference>
<gene>
    <name evidence="2" type="ORF">GBAR_LOCUS17709</name>
</gene>
<evidence type="ECO:0000313" key="2">
    <source>
        <dbReference type="EMBL" id="CAI8031202.1"/>
    </source>
</evidence>
<dbReference type="PANTHER" id="PTHR43244:SF2">
    <property type="entry name" value="CONSERVED HYPOTHETICAL ALANINE AND PROLINE-RICH PROTEIN"/>
    <property type="match status" value="1"/>
</dbReference>
<dbReference type="GO" id="GO:0016705">
    <property type="term" value="F:oxidoreductase activity, acting on paired donors, with incorporation or reduction of molecular oxygen"/>
    <property type="evidence" value="ECO:0007669"/>
    <property type="project" value="InterPro"/>
</dbReference>
<dbReference type="SUPFAM" id="SSF51679">
    <property type="entry name" value="Bacterial luciferase-like"/>
    <property type="match status" value="1"/>
</dbReference>
<sequence length="333" mass="37287">MQGGLVAEIPAKVRKAEELGYDFFATSETKHNPFVTAALAAEHAERAQVRTSIALAFARSPMDTAYMAWDLQSLSGGRFQLGLGSQVRGHIVRRFNMPWGRPAARMREYIQAMRHIWGSWQDGTRLNFQGDFYNFNLMPPFFTPDPIEHPDIKVYIAAVNERMLQVAGEVCDGALLHSFGTFKYINEVVMPNLQAGADKAGRTLADIDINGGGYVITGPNEEHIERSRQEVKNAISFYASTRSYAPVMNHHGWNDTAQKLYRMSVDNKWSEMGALITDEMLDEFAIVAGYDDVVDRIKETYGPFASSLSFSIPVNSGEDEEVLKDMIARLQSD</sequence>
<dbReference type="EMBL" id="CASHTH010002526">
    <property type="protein sequence ID" value="CAI8031202.1"/>
    <property type="molecule type" value="Genomic_DNA"/>
</dbReference>
<reference evidence="2" key="1">
    <citation type="submission" date="2023-03" db="EMBL/GenBank/DDBJ databases">
        <authorList>
            <person name="Steffen K."/>
            <person name="Cardenas P."/>
        </authorList>
    </citation>
    <scope>NUCLEOTIDE SEQUENCE</scope>
</reference>
<dbReference type="NCBIfam" id="TIGR03617">
    <property type="entry name" value="F420_MSMEG_2256"/>
    <property type="match status" value="1"/>
</dbReference>
<evidence type="ECO:0000313" key="3">
    <source>
        <dbReference type="Proteomes" id="UP001174909"/>
    </source>
</evidence>
<dbReference type="Proteomes" id="UP001174909">
    <property type="component" value="Unassembled WGS sequence"/>
</dbReference>
<accession>A0AA35SLG2</accession>
<feature type="domain" description="Luciferase-like" evidence="1">
    <location>
        <begin position="7"/>
        <end position="301"/>
    </location>
</feature>
<evidence type="ECO:0000259" key="1">
    <source>
        <dbReference type="Pfam" id="PF00296"/>
    </source>
</evidence>
<dbReference type="PANTHER" id="PTHR43244">
    <property type="match status" value="1"/>
</dbReference>
<dbReference type="InterPro" id="IPR036661">
    <property type="entry name" value="Luciferase-like_sf"/>
</dbReference>
<dbReference type="InterPro" id="IPR011251">
    <property type="entry name" value="Luciferase-like_dom"/>
</dbReference>
<name>A0AA35SLG2_GEOBA</name>
<organism evidence="2 3">
    <name type="scientific">Geodia barretti</name>
    <name type="common">Barrett's horny sponge</name>
    <dbReference type="NCBI Taxonomy" id="519541"/>
    <lineage>
        <taxon>Eukaryota</taxon>
        <taxon>Metazoa</taxon>
        <taxon>Porifera</taxon>
        <taxon>Demospongiae</taxon>
        <taxon>Heteroscleromorpha</taxon>
        <taxon>Tetractinellida</taxon>
        <taxon>Astrophorina</taxon>
        <taxon>Geodiidae</taxon>
        <taxon>Geodia</taxon>
    </lineage>
</organism>
<dbReference type="CDD" id="cd01097">
    <property type="entry name" value="Tetrahydromethanopterin_reductase"/>
    <property type="match status" value="1"/>
</dbReference>
<comment type="caution">
    <text evidence="2">The sequence shown here is derived from an EMBL/GenBank/DDBJ whole genome shotgun (WGS) entry which is preliminary data.</text>
</comment>
<protein>
    <submittedName>
        <fullName evidence="2">Uncharacterized protein Mb1395</fullName>
    </submittedName>
</protein>